<dbReference type="InterPro" id="IPR013154">
    <property type="entry name" value="ADH-like_N"/>
</dbReference>
<evidence type="ECO:0000313" key="4">
    <source>
        <dbReference type="Proteomes" id="UP001652660"/>
    </source>
</evidence>
<gene>
    <name evidence="5 6" type="primary">LOC113714998</name>
</gene>
<dbReference type="PANTHER" id="PTHR48106:SF8">
    <property type="entry name" value="OS02G0805600 PROTEIN"/>
    <property type="match status" value="1"/>
</dbReference>
<keyword evidence="4" id="KW-1185">Reference proteome</keyword>
<evidence type="ECO:0000313" key="5">
    <source>
        <dbReference type="RefSeq" id="XP_071925718.1"/>
    </source>
</evidence>
<dbReference type="GeneID" id="113714998"/>
<dbReference type="RefSeq" id="XP_071925719.1">
    <property type="nucleotide sequence ID" value="XM_072069618.1"/>
</dbReference>
<dbReference type="SMART" id="SM00829">
    <property type="entry name" value="PKS_ER"/>
    <property type="match status" value="1"/>
</dbReference>
<organism evidence="4 5">
    <name type="scientific">Coffea arabica</name>
    <name type="common">Arabian coffee</name>
    <dbReference type="NCBI Taxonomy" id="13443"/>
    <lineage>
        <taxon>Eukaryota</taxon>
        <taxon>Viridiplantae</taxon>
        <taxon>Streptophyta</taxon>
        <taxon>Embryophyta</taxon>
        <taxon>Tracheophyta</taxon>
        <taxon>Spermatophyta</taxon>
        <taxon>Magnoliopsida</taxon>
        <taxon>eudicotyledons</taxon>
        <taxon>Gunneridae</taxon>
        <taxon>Pentapetalae</taxon>
        <taxon>asterids</taxon>
        <taxon>lamiids</taxon>
        <taxon>Gentianales</taxon>
        <taxon>Rubiaceae</taxon>
        <taxon>Ixoroideae</taxon>
        <taxon>Gardenieae complex</taxon>
        <taxon>Bertiereae - Coffeeae clade</taxon>
        <taxon>Coffeeae</taxon>
        <taxon>Coffea</taxon>
    </lineage>
</organism>
<evidence type="ECO:0000259" key="3">
    <source>
        <dbReference type="SMART" id="SM00829"/>
    </source>
</evidence>
<evidence type="ECO:0000256" key="1">
    <source>
        <dbReference type="ARBA" id="ARBA00022857"/>
    </source>
</evidence>
<evidence type="ECO:0000313" key="6">
    <source>
        <dbReference type="RefSeq" id="XP_071925719.1"/>
    </source>
</evidence>
<dbReference type="Pfam" id="PF00107">
    <property type="entry name" value="ADH_zinc_N"/>
    <property type="match status" value="1"/>
</dbReference>
<dbReference type="Pfam" id="PF08240">
    <property type="entry name" value="ADH_N"/>
    <property type="match status" value="1"/>
</dbReference>
<dbReference type="InterPro" id="IPR013149">
    <property type="entry name" value="ADH-like_C"/>
</dbReference>
<dbReference type="RefSeq" id="XP_071925718.1">
    <property type="nucleotide sequence ID" value="XM_072069617.1"/>
</dbReference>
<keyword evidence="1" id="KW-0521">NADP</keyword>
<dbReference type="InterPro" id="IPR020843">
    <property type="entry name" value="ER"/>
</dbReference>
<dbReference type="Gene3D" id="3.40.50.720">
    <property type="entry name" value="NAD(P)-binding Rossmann-like Domain"/>
    <property type="match status" value="1"/>
</dbReference>
<dbReference type="Proteomes" id="UP001652660">
    <property type="component" value="Chromosome 10c"/>
</dbReference>
<sequence length="342" mass="38177">MLAVRIQRAGGPDVLIPEELELPEIKIYDVLIDVEWCGVNRIDLDQRIEGKKCSNGVAYCPGLECSGRIIAVGKYVSQHKPSDRVCAILDGGGYADKVVVPANQVFEVPECISLKEAACFPEAACTIWQAFCKVKIERRKTILVHEACGYYAVFAIQMARLKGIRVFVATENDENSNFYMELGAYKCINWNDDDFLTQVQKLTSDRGGIEIILDSRGDHLPQDLEALCFGGVVVFLDMHVVDRAQNLDRKVVLGAKLYMQDAINTGLVKLHPGKCFHLSEANLAHRYMESMNIGQKMLSPLASWNPSLVPFVYKGMLAKHVKGKTLLDCQAKGQPDKRRKLE</sequence>
<dbReference type="SUPFAM" id="SSF50129">
    <property type="entry name" value="GroES-like"/>
    <property type="match status" value="1"/>
</dbReference>
<name>A0ABM4W1Q0_COFAR</name>
<accession>A0ABM4W1Q0</accession>
<dbReference type="InterPro" id="IPR036291">
    <property type="entry name" value="NAD(P)-bd_dom_sf"/>
</dbReference>
<evidence type="ECO:0000256" key="2">
    <source>
        <dbReference type="ARBA" id="ARBA00023002"/>
    </source>
</evidence>
<dbReference type="Gene3D" id="3.90.180.10">
    <property type="entry name" value="Medium-chain alcohol dehydrogenases, catalytic domain"/>
    <property type="match status" value="1"/>
</dbReference>
<keyword evidence="2" id="KW-0560">Oxidoreductase</keyword>
<dbReference type="SUPFAM" id="SSF51735">
    <property type="entry name" value="NAD(P)-binding Rossmann-fold domains"/>
    <property type="match status" value="1"/>
</dbReference>
<dbReference type="PANTHER" id="PTHR48106">
    <property type="entry name" value="QUINONE OXIDOREDUCTASE PIG3-RELATED"/>
    <property type="match status" value="1"/>
</dbReference>
<feature type="domain" description="Enoyl reductase (ER)" evidence="3">
    <location>
        <begin position="10"/>
        <end position="298"/>
    </location>
</feature>
<protein>
    <submittedName>
        <fullName evidence="5 6">Uncharacterized protein isoform X1</fullName>
    </submittedName>
</protein>
<reference evidence="5 6" key="1">
    <citation type="submission" date="2025-05" db="UniProtKB">
        <authorList>
            <consortium name="RefSeq"/>
        </authorList>
    </citation>
    <scope>IDENTIFICATION</scope>
    <source>
        <tissue evidence="5 6">Leaves</tissue>
    </source>
</reference>
<dbReference type="InterPro" id="IPR011032">
    <property type="entry name" value="GroES-like_sf"/>
</dbReference>
<proteinExistence type="predicted"/>